<dbReference type="AlphaFoldDB" id="H5TIA2"/>
<feature type="transmembrane region" description="Helical" evidence="8">
    <location>
        <begin position="116"/>
        <end position="143"/>
    </location>
</feature>
<feature type="compositionally biased region" description="Low complexity" evidence="7">
    <location>
        <begin position="340"/>
        <end position="351"/>
    </location>
</feature>
<dbReference type="InterPro" id="IPR016047">
    <property type="entry name" value="M23ase_b-sheet_dom"/>
</dbReference>
<dbReference type="InterPro" id="IPR008258">
    <property type="entry name" value="Transglycosylase_SLT_dom_1"/>
</dbReference>
<dbReference type="InterPro" id="IPR038765">
    <property type="entry name" value="Papain-like_cys_pep_sf"/>
</dbReference>
<dbReference type="GO" id="GO:0006508">
    <property type="term" value="P:proteolysis"/>
    <property type="evidence" value="ECO:0007669"/>
    <property type="project" value="UniProtKB-KW"/>
</dbReference>
<evidence type="ECO:0000256" key="2">
    <source>
        <dbReference type="ARBA" id="ARBA00010830"/>
    </source>
</evidence>
<dbReference type="Proteomes" id="UP000005038">
    <property type="component" value="Unassembled WGS sequence"/>
</dbReference>
<evidence type="ECO:0000313" key="11">
    <source>
        <dbReference type="Proteomes" id="UP000005038"/>
    </source>
</evidence>
<feature type="compositionally biased region" description="Low complexity" evidence="7">
    <location>
        <begin position="44"/>
        <end position="57"/>
    </location>
</feature>
<dbReference type="PROSITE" id="PS51935">
    <property type="entry name" value="NLPC_P60"/>
    <property type="match status" value="1"/>
</dbReference>
<organism evidence="10 11">
    <name type="scientific">Gordonia otitidis (strain DSM 44809 / CCUG 52243 / JCM 12355 / NBRC 100426 / IFM 10032)</name>
    <dbReference type="NCBI Taxonomy" id="1108044"/>
    <lineage>
        <taxon>Bacteria</taxon>
        <taxon>Bacillati</taxon>
        <taxon>Actinomycetota</taxon>
        <taxon>Actinomycetes</taxon>
        <taxon>Mycobacteriales</taxon>
        <taxon>Gordoniaceae</taxon>
        <taxon>Gordonia</taxon>
    </lineage>
</organism>
<keyword evidence="11" id="KW-1185">Reference proteome</keyword>
<dbReference type="STRING" id="1108044.GOOTI_051_00010"/>
<dbReference type="GO" id="GO:0008234">
    <property type="term" value="F:cysteine-type peptidase activity"/>
    <property type="evidence" value="ECO:0007669"/>
    <property type="project" value="UniProtKB-KW"/>
</dbReference>
<evidence type="ECO:0000256" key="6">
    <source>
        <dbReference type="ARBA" id="ARBA00022807"/>
    </source>
</evidence>
<dbReference type="Gene3D" id="2.70.70.10">
    <property type="entry name" value="Glucose Permease (Domain IIA)"/>
    <property type="match status" value="1"/>
</dbReference>
<keyword evidence="8" id="KW-1133">Transmembrane helix</keyword>
<protein>
    <submittedName>
        <fullName evidence="10">Peptidase M23 family protein</fullName>
    </submittedName>
</protein>
<evidence type="ECO:0000256" key="5">
    <source>
        <dbReference type="ARBA" id="ARBA00022801"/>
    </source>
</evidence>
<dbReference type="Pfam" id="PF26571">
    <property type="entry name" value="VldE"/>
    <property type="match status" value="1"/>
</dbReference>
<dbReference type="Gene3D" id="1.10.530.10">
    <property type="match status" value="2"/>
</dbReference>
<dbReference type="SUPFAM" id="SSF54001">
    <property type="entry name" value="Cysteine proteinases"/>
    <property type="match status" value="1"/>
</dbReference>
<comment type="similarity">
    <text evidence="2">Belongs to the transglycosylase family. Rpf subfamily.</text>
</comment>
<dbReference type="CDD" id="cd13399">
    <property type="entry name" value="Slt35-like"/>
    <property type="match status" value="1"/>
</dbReference>
<dbReference type="CDD" id="cd12797">
    <property type="entry name" value="M23_peptidase"/>
    <property type="match status" value="1"/>
</dbReference>
<dbReference type="Pfam" id="PF00877">
    <property type="entry name" value="NLPC_P60"/>
    <property type="match status" value="1"/>
</dbReference>
<dbReference type="InterPro" id="IPR011055">
    <property type="entry name" value="Dup_hybrid_motif"/>
</dbReference>
<feature type="domain" description="NlpC/P60" evidence="9">
    <location>
        <begin position="981"/>
        <end position="1026"/>
    </location>
</feature>
<dbReference type="SUPFAM" id="SSF51261">
    <property type="entry name" value="Duplicated hybrid motif"/>
    <property type="match status" value="1"/>
</dbReference>
<reference evidence="10" key="1">
    <citation type="submission" date="2012-02" db="EMBL/GenBank/DDBJ databases">
        <title>Whole genome shotgun sequence of Gordonia otitidis NBRC 100426.</title>
        <authorList>
            <person name="Yoshida I."/>
            <person name="Hosoyama A."/>
            <person name="Tsuchikane K."/>
            <person name="Katsumata H."/>
            <person name="Yamazaki S."/>
            <person name="Fujita N."/>
        </authorList>
    </citation>
    <scope>NUCLEOTIDE SEQUENCE [LARGE SCALE GENOMIC DNA]</scope>
    <source>
        <strain evidence="10">NBRC 100426</strain>
    </source>
</reference>
<evidence type="ECO:0000256" key="8">
    <source>
        <dbReference type="SAM" id="Phobius"/>
    </source>
</evidence>
<feature type="non-terminal residue" evidence="10">
    <location>
        <position position="1026"/>
    </location>
</feature>
<evidence type="ECO:0000256" key="3">
    <source>
        <dbReference type="ARBA" id="ARBA00022670"/>
    </source>
</evidence>
<dbReference type="InterPro" id="IPR050570">
    <property type="entry name" value="Cell_wall_metabolism_enzyme"/>
</dbReference>
<feature type="region of interest" description="Disordered" evidence="7">
    <location>
        <begin position="329"/>
        <end position="362"/>
    </location>
</feature>
<dbReference type="InterPro" id="IPR000064">
    <property type="entry name" value="NLP_P60_dom"/>
</dbReference>
<evidence type="ECO:0000259" key="9">
    <source>
        <dbReference type="PROSITE" id="PS51935"/>
    </source>
</evidence>
<sequence>MAGGSKGPGGGPQSAGRNKRVSASHNAPRSAPRAGARPQPPSSPRGQQPSPTTQPSAARRKDRPDGRVKVAANEATRQAANAAIVGVTGGAAAPVVKLATNLIGNDKKAKRNRRRVYIAAAVLILAPMLVMSMVWTVVLFTLMGGAAGAAGTAARDNGQCLDISAPRITQPGGTNGAAPGSAGAGTLGAPLDAEYMKITSGFGGRETPTAGATSYHDGVDFSAPGIYGKPIYAPADGVVSQAGPASGYGNWVIIDHTIGGQKVSTLYGHIEDGHVHVHVGQHVTAGQRIADVGNAGASTGAHLHFGVYPGGWKSQGGVDPMPWLSKFKAQASTSGGGGPPAAENAAATGAPAAPPAPSAPGVVTAADWESLAKLESGGNWSTNTGNGFSGGVQFTQSTWTANGGGKFAPQAWQASKEQQMEVANNVLKTQGWGAWPPSARVPGLRDKKPAPEGAFTGGGNPSPQQPAGAQSTTAADLPASPKGDEANLQANAQRGMRLTAQLFPQVQKIGGFRGGPDAQDHGTGSAIDVMIPDYASPTGIALGDKIAKFYIDHAGDLKIKYIIWRNKIWQNGSWSDYGNTGNDTSKHNDHVHLSFNQSGPPTAKVAGLPGISANTAAAPTGDSPDGVQPYTPDGEQKTQTLTPEQQANIKAIISAARRSDVQPQGRAAVLAIAYAGAQTNFISKQPTDQDPRTGIFGEVPLDGAAGADTTNLVNVQYAASAFFDRLKTVATQDRQWATKKLADVLVEMYPEQATRGGEFGSWEQLAIGATQQLWKDQYSQAGASLQSVTNISCAQGTVGGRTLKPGTVPQRFVKWITLAGQICDGITAPLLAAQIRAESGFNENATSVTGAQGSSQFQPTTWPTWGAKVDENGKAISPPGTGDPRNAADATMAQGHMMCADYNNMKKLIASGRVKGDPVALTIAAYNAGIGAVLNAGGMPSGGDYTTQTQPYVARILQWAKEYDGGGQQLAADPGNGGSSGGGYQQAVSVAMAQRGKPYVWGATGPDSFDCSGLTQFAYKAIGINL</sequence>
<dbReference type="PANTHER" id="PTHR21666:SF289">
    <property type="entry name" value="L-ALA--D-GLU ENDOPEPTIDASE"/>
    <property type="match status" value="1"/>
</dbReference>
<dbReference type="Pfam" id="PF01551">
    <property type="entry name" value="Peptidase_M23"/>
    <property type="match status" value="1"/>
</dbReference>
<feature type="compositionally biased region" description="Polar residues" evidence="7">
    <location>
        <begin position="461"/>
        <end position="474"/>
    </location>
</feature>
<feature type="compositionally biased region" description="Low complexity" evidence="7">
    <location>
        <begin position="27"/>
        <end position="37"/>
    </location>
</feature>
<feature type="compositionally biased region" description="Gly residues" evidence="7">
    <location>
        <begin position="1"/>
        <end position="13"/>
    </location>
</feature>
<dbReference type="PANTHER" id="PTHR21666">
    <property type="entry name" value="PEPTIDASE-RELATED"/>
    <property type="match status" value="1"/>
</dbReference>
<keyword evidence="6" id="KW-0788">Thiol protease</keyword>
<accession>H5TIA2</accession>
<name>H5TIA2_GORO1</name>
<dbReference type="CDD" id="cd13925">
    <property type="entry name" value="RPF"/>
    <property type="match status" value="1"/>
</dbReference>
<keyword evidence="8" id="KW-0812">Transmembrane</keyword>
<dbReference type="Gene3D" id="3.90.1720.10">
    <property type="entry name" value="endopeptidase domain like (from Nostoc punctiforme)"/>
    <property type="match status" value="1"/>
</dbReference>
<dbReference type="SUPFAM" id="SSF53955">
    <property type="entry name" value="Lysozyme-like"/>
    <property type="match status" value="2"/>
</dbReference>
<keyword evidence="3" id="KW-0645">Protease</keyword>
<dbReference type="InterPro" id="IPR023346">
    <property type="entry name" value="Lysozyme-like_dom_sf"/>
</dbReference>
<keyword evidence="4" id="KW-0732">Signal</keyword>
<dbReference type="Pfam" id="PF06737">
    <property type="entry name" value="Transglycosylas"/>
    <property type="match status" value="1"/>
</dbReference>
<keyword evidence="5" id="KW-0378">Hydrolase</keyword>
<dbReference type="GO" id="GO:0004222">
    <property type="term" value="F:metalloendopeptidase activity"/>
    <property type="evidence" value="ECO:0007669"/>
    <property type="project" value="TreeGrafter"/>
</dbReference>
<dbReference type="Pfam" id="PF01464">
    <property type="entry name" value="SLT"/>
    <property type="match status" value="1"/>
</dbReference>
<evidence type="ECO:0000256" key="7">
    <source>
        <dbReference type="SAM" id="MobiDB-lite"/>
    </source>
</evidence>
<proteinExistence type="inferred from homology"/>
<feature type="region of interest" description="Disordered" evidence="7">
    <location>
        <begin position="431"/>
        <end position="485"/>
    </location>
</feature>
<keyword evidence="8" id="KW-0472">Membrane</keyword>
<dbReference type="InterPro" id="IPR010618">
    <property type="entry name" value="RPF"/>
</dbReference>
<feature type="region of interest" description="Disordered" evidence="7">
    <location>
        <begin position="1"/>
        <end position="67"/>
    </location>
</feature>
<feature type="region of interest" description="Disordered" evidence="7">
    <location>
        <begin position="612"/>
        <end position="642"/>
    </location>
</feature>
<evidence type="ECO:0000256" key="1">
    <source>
        <dbReference type="ARBA" id="ARBA00007074"/>
    </source>
</evidence>
<evidence type="ECO:0000256" key="4">
    <source>
        <dbReference type="ARBA" id="ARBA00022729"/>
    </source>
</evidence>
<dbReference type="InterPro" id="IPR058593">
    <property type="entry name" value="ARB_07466-like_C"/>
</dbReference>
<dbReference type="EMBL" id="BAFB01000051">
    <property type="protein sequence ID" value="GAB33210.1"/>
    <property type="molecule type" value="Genomic_DNA"/>
</dbReference>
<comment type="similarity">
    <text evidence="1">Belongs to the peptidase C40 family.</text>
</comment>
<comment type="caution">
    <text evidence="10">The sequence shown here is derived from an EMBL/GenBank/DDBJ whole genome shotgun (WGS) entry which is preliminary data.</text>
</comment>
<gene>
    <name evidence="10" type="ORF">GOOTI_051_00010</name>
</gene>
<evidence type="ECO:0000313" key="10">
    <source>
        <dbReference type="EMBL" id="GAB33210.1"/>
    </source>
</evidence>